<feature type="binding site" evidence="7 9">
    <location>
        <position position="133"/>
    </location>
    <ligand>
        <name>substrate</name>
    </ligand>
</feature>
<name>A0A6L6YG98_9BURK</name>
<dbReference type="NCBIfam" id="NF003916">
    <property type="entry name" value="PRK05442.1"/>
    <property type="match status" value="1"/>
</dbReference>
<comment type="function">
    <text evidence="1 7">Catalyzes the reversible oxidation of malate to oxaloacetate.</text>
</comment>
<evidence type="ECO:0000313" key="13">
    <source>
        <dbReference type="EMBL" id="MVX55872.1"/>
    </source>
</evidence>
<dbReference type="InterPro" id="IPR022383">
    <property type="entry name" value="Lactate/malate_DH_C"/>
</dbReference>
<dbReference type="FunFam" id="3.40.50.720:FF:000010">
    <property type="entry name" value="Malate dehydrogenase"/>
    <property type="match status" value="1"/>
</dbReference>
<feature type="active site" description="Proton acceptor" evidence="7 8">
    <location>
        <position position="189"/>
    </location>
</feature>
<feature type="domain" description="Lactate/malate dehydrogenase C-terminal" evidence="12">
    <location>
        <begin position="159"/>
        <end position="320"/>
    </location>
</feature>
<dbReference type="CDD" id="cd01338">
    <property type="entry name" value="MDH_chloroplast-like"/>
    <property type="match status" value="1"/>
</dbReference>
<dbReference type="InterPro" id="IPR015955">
    <property type="entry name" value="Lactate_DH/Glyco_Ohase_4_C"/>
</dbReference>
<dbReference type="OrthoDB" id="9802969at2"/>
<dbReference type="EC" id="1.1.1.37" evidence="3 7"/>
<feature type="binding site" evidence="7 9">
    <location>
        <position position="164"/>
    </location>
    <ligand>
        <name>substrate</name>
    </ligand>
</feature>
<dbReference type="AlphaFoldDB" id="A0A6L6YG98"/>
<organism evidence="13 14">
    <name type="scientific">Parasutterella muris</name>
    <dbReference type="NCBI Taxonomy" id="2565572"/>
    <lineage>
        <taxon>Bacteria</taxon>
        <taxon>Pseudomonadati</taxon>
        <taxon>Pseudomonadota</taxon>
        <taxon>Betaproteobacteria</taxon>
        <taxon>Burkholderiales</taxon>
        <taxon>Sutterellaceae</taxon>
        <taxon>Parasutterella</taxon>
    </lineage>
</organism>
<dbReference type="RefSeq" id="WP_160334307.1">
    <property type="nucleotide sequence ID" value="NZ_CALPCV010000006.1"/>
</dbReference>
<dbReference type="InterPro" id="IPR010945">
    <property type="entry name" value="Malate_DH_type2"/>
</dbReference>
<comment type="caution">
    <text evidence="13">The sequence shown here is derived from an EMBL/GenBank/DDBJ whole genome shotgun (WGS) entry which is preliminary data.</text>
</comment>
<keyword evidence="5 7" id="KW-0560">Oxidoreductase</keyword>
<dbReference type="HAMAP" id="MF_01517">
    <property type="entry name" value="Malate_dehydrog_2"/>
    <property type="match status" value="1"/>
</dbReference>
<feature type="binding site" evidence="7 10">
    <location>
        <begin position="11"/>
        <end position="17"/>
    </location>
    <ligand>
        <name>NAD(+)</name>
        <dbReference type="ChEBI" id="CHEBI:57540"/>
    </ligand>
</feature>
<dbReference type="Gene3D" id="3.40.50.720">
    <property type="entry name" value="NAD(P)-binding Rossmann-like Domain"/>
    <property type="match status" value="1"/>
</dbReference>
<dbReference type="Pfam" id="PF00056">
    <property type="entry name" value="Ldh_1_N"/>
    <property type="match status" value="1"/>
</dbReference>
<evidence type="ECO:0000259" key="12">
    <source>
        <dbReference type="Pfam" id="PF02866"/>
    </source>
</evidence>
<dbReference type="Gene3D" id="3.90.110.10">
    <property type="entry name" value="Lactate dehydrogenase/glycoside hydrolase, family 4, C-terminal"/>
    <property type="match status" value="1"/>
</dbReference>
<comment type="similarity">
    <text evidence="2 7">Belongs to the LDH/MDH superfamily. MDH type 2 family.</text>
</comment>
<dbReference type="InterPro" id="IPR036291">
    <property type="entry name" value="NAD(P)-bd_dom_sf"/>
</dbReference>
<reference evidence="13 14" key="1">
    <citation type="submission" date="2019-12" db="EMBL/GenBank/DDBJ databases">
        <title>Microbes associate with the intestines of laboratory mice.</title>
        <authorList>
            <person name="Navarre W."/>
            <person name="Wong E."/>
        </authorList>
    </citation>
    <scope>NUCLEOTIDE SEQUENCE [LARGE SCALE GENOMIC DNA]</scope>
    <source>
        <strain evidence="13 14">NM82_D38</strain>
    </source>
</reference>
<dbReference type="SUPFAM" id="SSF56327">
    <property type="entry name" value="LDH C-terminal domain-like"/>
    <property type="match status" value="1"/>
</dbReference>
<proteinExistence type="inferred from homology"/>
<evidence type="ECO:0000313" key="14">
    <source>
        <dbReference type="Proteomes" id="UP000472580"/>
    </source>
</evidence>
<evidence type="ECO:0000256" key="10">
    <source>
        <dbReference type="PIRSR" id="PIRSR000102-3"/>
    </source>
</evidence>
<feature type="binding site" evidence="7 10">
    <location>
        <begin position="131"/>
        <end position="133"/>
    </location>
    <ligand>
        <name>NAD(+)</name>
        <dbReference type="ChEBI" id="CHEBI:57540"/>
    </ligand>
</feature>
<sequence>MKKPIKVAVTGAAGQIGYSLLFRICSGDMLGKDQPIDLMLLERNNEASMAASRGVIMELDDCAFPLLNSVSSSCCAKECFAGAQIALLVGARPRSADMQRSDLLAANAQIFVEQGRAMNEVADPNIKVLVVGNPCNTNAYIARRCAPNLNPRNFTAMMRLDQNRTFSQIAHKLDCKVTDIEKLPVWGNHGGTMFPDLTNATVRGEAVMNLIDQTWYTEDLIPTVASRGSAIIKARGHSSAASAANAAIDHVRDWVNGSNGRWVTMAVPSDGSYGVPEGLTFGFPVVCKDGDYEIVKGLELSDFQKERIAKNVKALTEEREIVDQIIAQA</sequence>
<feature type="binding site" evidence="7 9">
    <location>
        <position position="100"/>
    </location>
    <ligand>
        <name>substrate</name>
    </ligand>
</feature>
<dbReference type="EMBL" id="WSRP01000003">
    <property type="protein sequence ID" value="MVX55872.1"/>
    <property type="molecule type" value="Genomic_DNA"/>
</dbReference>
<accession>A0A6L6YG98</accession>
<feature type="binding site" evidence="7 10">
    <location>
        <position position="107"/>
    </location>
    <ligand>
        <name>NAD(+)</name>
        <dbReference type="ChEBI" id="CHEBI:57540"/>
    </ligand>
</feature>
<comment type="catalytic activity">
    <reaction evidence="7">
        <text>(S)-malate + NAD(+) = oxaloacetate + NADH + H(+)</text>
        <dbReference type="Rhea" id="RHEA:21432"/>
        <dbReference type="ChEBI" id="CHEBI:15378"/>
        <dbReference type="ChEBI" id="CHEBI:15589"/>
        <dbReference type="ChEBI" id="CHEBI:16452"/>
        <dbReference type="ChEBI" id="CHEBI:57540"/>
        <dbReference type="ChEBI" id="CHEBI:57945"/>
        <dbReference type="EC" id="1.1.1.37"/>
    </reaction>
</comment>
<dbReference type="GO" id="GO:0030060">
    <property type="term" value="F:L-malate dehydrogenase (NAD+) activity"/>
    <property type="evidence" value="ECO:0007669"/>
    <property type="project" value="UniProtKB-UniRule"/>
</dbReference>
<dbReference type="Pfam" id="PF02866">
    <property type="entry name" value="Ldh_1_C"/>
    <property type="match status" value="1"/>
</dbReference>
<dbReference type="GO" id="GO:0006108">
    <property type="term" value="P:malate metabolic process"/>
    <property type="evidence" value="ECO:0007669"/>
    <property type="project" value="InterPro"/>
</dbReference>
<dbReference type="InterPro" id="IPR001557">
    <property type="entry name" value="L-lactate/malate_DH"/>
</dbReference>
<feature type="binding site" evidence="7 9">
    <location>
        <position position="94"/>
    </location>
    <ligand>
        <name>substrate</name>
    </ligand>
</feature>
<dbReference type="PIRSF" id="PIRSF000102">
    <property type="entry name" value="Lac_mal_DH"/>
    <property type="match status" value="1"/>
</dbReference>
<dbReference type="InterPro" id="IPR001236">
    <property type="entry name" value="Lactate/malate_DH_N"/>
</dbReference>
<evidence type="ECO:0000256" key="5">
    <source>
        <dbReference type="ARBA" id="ARBA00023002"/>
    </source>
</evidence>
<keyword evidence="14" id="KW-1185">Reference proteome</keyword>
<evidence type="ECO:0000259" key="11">
    <source>
        <dbReference type="Pfam" id="PF00056"/>
    </source>
</evidence>
<evidence type="ECO:0000256" key="1">
    <source>
        <dbReference type="ARBA" id="ARBA00003966"/>
    </source>
</evidence>
<dbReference type="GO" id="GO:0006099">
    <property type="term" value="P:tricarboxylic acid cycle"/>
    <property type="evidence" value="ECO:0007669"/>
    <property type="project" value="UniProtKB-UniRule"/>
</dbReference>
<evidence type="ECO:0000256" key="6">
    <source>
        <dbReference type="ARBA" id="ARBA00023027"/>
    </source>
</evidence>
<dbReference type="FunFam" id="3.90.110.10:FF:000002">
    <property type="entry name" value="Malate dehydrogenase"/>
    <property type="match status" value="1"/>
</dbReference>
<feature type="binding site" evidence="7">
    <location>
        <position position="114"/>
    </location>
    <ligand>
        <name>NAD(+)</name>
        <dbReference type="ChEBI" id="CHEBI:57540"/>
    </ligand>
</feature>
<gene>
    <name evidence="7" type="primary">mdh</name>
    <name evidence="13" type="ORF">E5987_01450</name>
</gene>
<dbReference type="SUPFAM" id="SSF51735">
    <property type="entry name" value="NAD(P)-binding Rossmann-fold domains"/>
    <property type="match status" value="1"/>
</dbReference>
<keyword evidence="4 7" id="KW-0816">Tricarboxylic acid cycle</keyword>
<evidence type="ECO:0000256" key="8">
    <source>
        <dbReference type="PIRSR" id="PIRSR000102-1"/>
    </source>
</evidence>
<evidence type="ECO:0000256" key="3">
    <source>
        <dbReference type="ARBA" id="ARBA00012995"/>
    </source>
</evidence>
<dbReference type="Proteomes" id="UP000472580">
    <property type="component" value="Unassembled WGS sequence"/>
</dbReference>
<feature type="domain" description="Lactate/malate dehydrogenase N-terminal" evidence="11">
    <location>
        <begin position="5"/>
        <end position="154"/>
    </location>
</feature>
<dbReference type="PANTHER" id="PTHR23382">
    <property type="entry name" value="MALATE DEHYDROGENASE"/>
    <property type="match status" value="1"/>
</dbReference>
<evidence type="ECO:0000256" key="4">
    <source>
        <dbReference type="ARBA" id="ARBA00022532"/>
    </source>
</evidence>
<keyword evidence="6 7" id="KW-0520">NAD</keyword>
<evidence type="ECO:0000256" key="2">
    <source>
        <dbReference type="ARBA" id="ARBA00009613"/>
    </source>
</evidence>
<dbReference type="NCBIfam" id="TIGR01759">
    <property type="entry name" value="MalateDH-SF1"/>
    <property type="match status" value="1"/>
</dbReference>
<protein>
    <recommendedName>
        <fullName evidence="3 7">Malate dehydrogenase</fullName>
        <ecNumber evidence="3 7">1.1.1.37</ecNumber>
    </recommendedName>
</protein>
<evidence type="ECO:0000256" key="9">
    <source>
        <dbReference type="PIRSR" id="PIRSR000102-2"/>
    </source>
</evidence>
<evidence type="ECO:0000256" key="7">
    <source>
        <dbReference type="HAMAP-Rule" id="MF_01517"/>
    </source>
</evidence>